<sequence>MKFSHAHVCLTVCVLQVLRSAMTLQSFSFPVAETRLLRAGSFIYKFKIRRSFSGEEVNQELEDIIRTVIGNLDTLQPFSSEHFNVFPNKKQWEGLSEEMCKHGRKTLRAYPFVLLLNLEKKPQKGKQTKKNPGKVIKQHCCECEPVSKCCKRDSTLEGAILQDLIEDMVADSDAAMVGPHVDSPHAEGEVNEDTGNVDEQGAEGSEKAQLKSGINMIRGRGSPGKVDLETDQDVEEEEEDNAASQSQEESKSGILTRLASYIFPFPLFFRDS</sequence>
<gene>
    <name evidence="3" type="ORF">JOB18_001499</name>
</gene>
<feature type="compositionally biased region" description="Acidic residues" evidence="1">
    <location>
        <begin position="229"/>
        <end position="241"/>
    </location>
</feature>
<evidence type="ECO:0000313" key="3">
    <source>
        <dbReference type="EMBL" id="KAG7495544.1"/>
    </source>
</evidence>
<name>A0AAV6QTT4_SOLSE</name>
<feature type="region of interest" description="Disordered" evidence="1">
    <location>
        <begin position="176"/>
        <end position="251"/>
    </location>
</feature>
<dbReference type="GO" id="GO:0003677">
    <property type="term" value="F:DNA binding"/>
    <property type="evidence" value="ECO:0007669"/>
    <property type="project" value="InterPro"/>
</dbReference>
<dbReference type="GO" id="GO:0070197">
    <property type="term" value="P:meiotic attachment of telomere to nuclear envelope"/>
    <property type="evidence" value="ECO:0007669"/>
    <property type="project" value="TreeGrafter"/>
</dbReference>
<dbReference type="InterPro" id="IPR027816">
    <property type="entry name" value="MAJIN"/>
</dbReference>
<evidence type="ECO:0000313" key="4">
    <source>
        <dbReference type="Proteomes" id="UP000693946"/>
    </source>
</evidence>
<dbReference type="Pfam" id="PF15077">
    <property type="entry name" value="MAJIN"/>
    <property type="match status" value="1"/>
</dbReference>
<dbReference type="PANTHER" id="PTHR35824">
    <property type="entry name" value="MEMBRANE-ANCHORED JUNCTION PROTEIN MAJIN"/>
    <property type="match status" value="1"/>
</dbReference>
<feature type="signal peptide" evidence="2">
    <location>
        <begin position="1"/>
        <end position="23"/>
    </location>
</feature>
<dbReference type="AlphaFoldDB" id="A0AAV6QTT4"/>
<evidence type="ECO:0000256" key="1">
    <source>
        <dbReference type="SAM" id="MobiDB-lite"/>
    </source>
</evidence>
<feature type="chain" id="PRO_5043955679" evidence="2">
    <location>
        <begin position="24"/>
        <end position="272"/>
    </location>
</feature>
<accession>A0AAV6QTT4</accession>
<dbReference type="GO" id="GO:0005637">
    <property type="term" value="C:nuclear inner membrane"/>
    <property type="evidence" value="ECO:0007669"/>
    <property type="project" value="TreeGrafter"/>
</dbReference>
<comment type="caution">
    <text evidence="3">The sequence shown here is derived from an EMBL/GenBank/DDBJ whole genome shotgun (WGS) entry which is preliminary data.</text>
</comment>
<proteinExistence type="predicted"/>
<protein>
    <submittedName>
        <fullName evidence="3">Membrane-anchored junction protein isoform X1</fullName>
    </submittedName>
</protein>
<dbReference type="PANTHER" id="PTHR35824:SF1">
    <property type="entry name" value="MEMBRANE-ANCHORED JUNCTION PROTEIN"/>
    <property type="match status" value="1"/>
</dbReference>
<dbReference type="GO" id="GO:0007129">
    <property type="term" value="P:homologous chromosome pairing at meiosis"/>
    <property type="evidence" value="ECO:0007669"/>
    <property type="project" value="TreeGrafter"/>
</dbReference>
<dbReference type="EMBL" id="JAGKHQ010000015">
    <property type="protein sequence ID" value="KAG7495544.1"/>
    <property type="molecule type" value="Genomic_DNA"/>
</dbReference>
<keyword evidence="4" id="KW-1185">Reference proteome</keyword>
<keyword evidence="2" id="KW-0732">Signal</keyword>
<evidence type="ECO:0000256" key="2">
    <source>
        <dbReference type="SAM" id="SignalP"/>
    </source>
</evidence>
<reference evidence="3 4" key="1">
    <citation type="journal article" date="2021" name="Sci. Rep.">
        <title>Chromosome anchoring in Senegalese sole (Solea senegalensis) reveals sex-associated markers and genome rearrangements in flatfish.</title>
        <authorList>
            <person name="Guerrero-Cozar I."/>
            <person name="Gomez-Garrido J."/>
            <person name="Berbel C."/>
            <person name="Martinez-Blanch J.F."/>
            <person name="Alioto T."/>
            <person name="Claros M.G."/>
            <person name="Gagnaire P.A."/>
            <person name="Manchado M."/>
        </authorList>
    </citation>
    <scope>NUCLEOTIDE SEQUENCE [LARGE SCALE GENOMIC DNA]</scope>
    <source>
        <strain evidence="3">Sse05_10M</strain>
    </source>
</reference>
<organism evidence="3 4">
    <name type="scientific">Solea senegalensis</name>
    <name type="common">Senegalese sole</name>
    <dbReference type="NCBI Taxonomy" id="28829"/>
    <lineage>
        <taxon>Eukaryota</taxon>
        <taxon>Metazoa</taxon>
        <taxon>Chordata</taxon>
        <taxon>Craniata</taxon>
        <taxon>Vertebrata</taxon>
        <taxon>Euteleostomi</taxon>
        <taxon>Actinopterygii</taxon>
        <taxon>Neopterygii</taxon>
        <taxon>Teleostei</taxon>
        <taxon>Neoteleostei</taxon>
        <taxon>Acanthomorphata</taxon>
        <taxon>Carangaria</taxon>
        <taxon>Pleuronectiformes</taxon>
        <taxon>Pleuronectoidei</taxon>
        <taxon>Soleidae</taxon>
        <taxon>Solea</taxon>
    </lineage>
</organism>
<dbReference type="Proteomes" id="UP000693946">
    <property type="component" value="Linkage Group LG3"/>
</dbReference>